<sequence>MDTRGKTNAEFCNEVHEILAWHESSFDQVHSSLQTILTELQAMRISRSPTKHNPEINPFAFTHDHRHLKLSFPKFGGEDPTGWLYKAAQYFEFKRISPE</sequence>
<protein>
    <submittedName>
        <fullName evidence="1">Uncharacterized protein</fullName>
    </submittedName>
</protein>
<proteinExistence type="predicted"/>
<evidence type="ECO:0000313" key="1">
    <source>
        <dbReference type="EMBL" id="KAJ8628809.1"/>
    </source>
</evidence>
<reference evidence="1 2" key="1">
    <citation type="journal article" date="2022" name="Hortic Res">
        <title>A haplotype resolved chromosomal level avocado genome allows analysis of novel avocado genes.</title>
        <authorList>
            <person name="Nath O."/>
            <person name="Fletcher S.J."/>
            <person name="Hayward A."/>
            <person name="Shaw L.M."/>
            <person name="Masouleh A.K."/>
            <person name="Furtado A."/>
            <person name="Henry R.J."/>
            <person name="Mitter N."/>
        </authorList>
    </citation>
    <scope>NUCLEOTIDE SEQUENCE [LARGE SCALE GENOMIC DNA]</scope>
    <source>
        <strain evidence="2">cv. Hass</strain>
    </source>
</reference>
<dbReference type="Proteomes" id="UP001234297">
    <property type="component" value="Chromosome 7"/>
</dbReference>
<organism evidence="1 2">
    <name type="scientific">Persea americana</name>
    <name type="common">Avocado</name>
    <dbReference type="NCBI Taxonomy" id="3435"/>
    <lineage>
        <taxon>Eukaryota</taxon>
        <taxon>Viridiplantae</taxon>
        <taxon>Streptophyta</taxon>
        <taxon>Embryophyta</taxon>
        <taxon>Tracheophyta</taxon>
        <taxon>Spermatophyta</taxon>
        <taxon>Magnoliopsida</taxon>
        <taxon>Magnoliidae</taxon>
        <taxon>Laurales</taxon>
        <taxon>Lauraceae</taxon>
        <taxon>Persea</taxon>
    </lineage>
</organism>
<comment type="caution">
    <text evidence="1">The sequence shown here is derived from an EMBL/GenBank/DDBJ whole genome shotgun (WGS) entry which is preliminary data.</text>
</comment>
<keyword evidence="2" id="KW-1185">Reference proteome</keyword>
<gene>
    <name evidence="1" type="ORF">MRB53_022132</name>
</gene>
<name>A0ACC2L5U8_PERAE</name>
<evidence type="ECO:0000313" key="2">
    <source>
        <dbReference type="Proteomes" id="UP001234297"/>
    </source>
</evidence>
<accession>A0ACC2L5U8</accession>
<dbReference type="EMBL" id="CM056815">
    <property type="protein sequence ID" value="KAJ8628809.1"/>
    <property type="molecule type" value="Genomic_DNA"/>
</dbReference>